<evidence type="ECO:0000256" key="1">
    <source>
        <dbReference type="SAM" id="MobiDB-lite"/>
    </source>
</evidence>
<feature type="compositionally biased region" description="Polar residues" evidence="1">
    <location>
        <begin position="66"/>
        <end position="75"/>
    </location>
</feature>
<comment type="caution">
    <text evidence="2">The sequence shown here is derived from an EMBL/GenBank/DDBJ whole genome shotgun (WGS) entry which is preliminary data.</text>
</comment>
<evidence type="ECO:0000313" key="3">
    <source>
        <dbReference type="Proteomes" id="UP001152755"/>
    </source>
</evidence>
<gene>
    <name evidence="2" type="ORF">NVS88_10365</name>
</gene>
<feature type="compositionally biased region" description="Low complexity" evidence="1">
    <location>
        <begin position="49"/>
        <end position="65"/>
    </location>
</feature>
<keyword evidence="3" id="KW-1185">Reference proteome</keyword>
<dbReference type="Proteomes" id="UP001152755">
    <property type="component" value="Unassembled WGS sequence"/>
</dbReference>
<feature type="compositionally biased region" description="Polar residues" evidence="1">
    <location>
        <begin position="82"/>
        <end position="94"/>
    </location>
</feature>
<dbReference type="EMBL" id="JANRHA010000006">
    <property type="protein sequence ID" value="MDG3014960.1"/>
    <property type="molecule type" value="Genomic_DNA"/>
</dbReference>
<sequence length="94" mass="9671">MFDSLRDSVVGAVGSPAVLTDVRLVDVMVGLHRLEAVVAERMLALMSAATGPAPRTARPASTPKAESTNNASTTPPREVNATCESCSAGTAMTQ</sequence>
<accession>A0A9X4RDL3</accession>
<name>A0A9X4RDL3_9ACTN</name>
<feature type="region of interest" description="Disordered" evidence="1">
    <location>
        <begin position="49"/>
        <end position="94"/>
    </location>
</feature>
<dbReference type="RefSeq" id="WP_332519861.1">
    <property type="nucleotide sequence ID" value="NZ_JANRHA010000006.1"/>
</dbReference>
<protein>
    <submittedName>
        <fullName evidence="2">Uncharacterized protein</fullName>
    </submittedName>
</protein>
<reference evidence="2" key="1">
    <citation type="submission" date="2022-08" db="EMBL/GenBank/DDBJ databases">
        <title>Genome analysis of Corynebacteriales strain.</title>
        <authorList>
            <person name="Lee S.D."/>
        </authorList>
    </citation>
    <scope>NUCLEOTIDE SEQUENCE</scope>
    <source>
        <strain evidence="2">D3-21</strain>
    </source>
</reference>
<organism evidence="2 3">
    <name type="scientific">Speluncibacter jeojiensis</name>
    <dbReference type="NCBI Taxonomy" id="2710754"/>
    <lineage>
        <taxon>Bacteria</taxon>
        <taxon>Bacillati</taxon>
        <taxon>Actinomycetota</taxon>
        <taxon>Actinomycetes</taxon>
        <taxon>Mycobacteriales</taxon>
        <taxon>Speluncibacteraceae</taxon>
        <taxon>Speluncibacter</taxon>
    </lineage>
</organism>
<dbReference type="AlphaFoldDB" id="A0A9X4RDL3"/>
<evidence type="ECO:0000313" key="2">
    <source>
        <dbReference type="EMBL" id="MDG3014960.1"/>
    </source>
</evidence>
<proteinExistence type="predicted"/>